<feature type="region of interest" description="Disordered" evidence="1">
    <location>
        <begin position="120"/>
        <end position="144"/>
    </location>
</feature>
<comment type="caution">
    <text evidence="2">The sequence shown here is derived from an EMBL/GenBank/DDBJ whole genome shotgun (WGS) entry which is preliminary data.</text>
</comment>
<protein>
    <recommendedName>
        <fullName evidence="4">GATase domain protein</fullName>
    </recommendedName>
</protein>
<evidence type="ECO:0000313" key="3">
    <source>
        <dbReference type="Proteomes" id="UP001596145"/>
    </source>
</evidence>
<accession>A0ABD5QLR3</accession>
<reference evidence="2 3" key="1">
    <citation type="journal article" date="2019" name="Int. J. Syst. Evol. Microbiol.">
        <title>The Global Catalogue of Microorganisms (GCM) 10K type strain sequencing project: providing services to taxonomists for standard genome sequencing and annotation.</title>
        <authorList>
            <consortium name="The Broad Institute Genomics Platform"/>
            <consortium name="The Broad Institute Genome Sequencing Center for Infectious Disease"/>
            <person name="Wu L."/>
            <person name="Ma J."/>
        </authorList>
    </citation>
    <scope>NUCLEOTIDE SEQUENCE [LARGE SCALE GENOMIC DNA]</scope>
    <source>
        <strain evidence="2 3">CGMCC 1.16026</strain>
    </source>
</reference>
<dbReference type="AlphaFoldDB" id="A0ABD5QLR3"/>
<feature type="compositionally biased region" description="Low complexity" evidence="1">
    <location>
        <begin position="345"/>
        <end position="355"/>
    </location>
</feature>
<dbReference type="Proteomes" id="UP001596145">
    <property type="component" value="Unassembled WGS sequence"/>
</dbReference>
<keyword evidence="3" id="KW-1185">Reference proteome</keyword>
<dbReference type="EMBL" id="JBHSKV010000001">
    <property type="protein sequence ID" value="MFC5133204.1"/>
    <property type="molecule type" value="Genomic_DNA"/>
</dbReference>
<feature type="region of interest" description="Disordered" evidence="1">
    <location>
        <begin position="310"/>
        <end position="355"/>
    </location>
</feature>
<name>A0ABD5QLR3_9EURY</name>
<gene>
    <name evidence="2" type="ORF">ACFPJA_00475</name>
</gene>
<evidence type="ECO:0000313" key="2">
    <source>
        <dbReference type="EMBL" id="MFC5133204.1"/>
    </source>
</evidence>
<organism evidence="2 3">
    <name type="scientific">Halorubrum glutamatedens</name>
    <dbReference type="NCBI Taxonomy" id="2707018"/>
    <lineage>
        <taxon>Archaea</taxon>
        <taxon>Methanobacteriati</taxon>
        <taxon>Methanobacteriota</taxon>
        <taxon>Stenosarchaea group</taxon>
        <taxon>Halobacteria</taxon>
        <taxon>Halobacteriales</taxon>
        <taxon>Haloferacaceae</taxon>
        <taxon>Halorubrum</taxon>
    </lineage>
</organism>
<dbReference type="RefSeq" id="WP_122104105.1">
    <property type="nucleotide sequence ID" value="NZ_JBHSKV010000001.1"/>
</dbReference>
<evidence type="ECO:0000256" key="1">
    <source>
        <dbReference type="SAM" id="MobiDB-lite"/>
    </source>
</evidence>
<proteinExistence type="predicted"/>
<evidence type="ECO:0008006" key="4">
    <source>
        <dbReference type="Google" id="ProtNLM"/>
    </source>
</evidence>
<sequence length="355" mass="37152">MSRLGVLAVAFLVTFATIAGGAAIAGYATADSAAPAPEIENEHYQSADAIEDDDPGEANVTMESDAESQTIVIDPGIEAAGGSVAASPLALIGFGGPEVTDRDVRPLANALIENGHDVRIYTPDPSSQQHLTRPGETGPTPLGEDLAEADAFVTFRTDYDEDQLSEIETFVEEDGRVLLATEPDTAFDEPGAASLDATLGTTTEPGYVYNMNENDLNYQRVYAEPTGDSALTEGVDRAMFSTATPVGTVADGGDEFRPIDGSELSTTRAATDAPLLVRDGGVVAVGDGDFLSPENAQRADNDVLIGNLADFLVENDRDPETQPPETQPEEPTGPTGPTQPPTQPTQPSEPTNETA</sequence>